<dbReference type="SUPFAM" id="SSF46894">
    <property type="entry name" value="C-terminal effector domain of the bipartite response regulators"/>
    <property type="match status" value="1"/>
</dbReference>
<dbReference type="GO" id="GO:0006355">
    <property type="term" value="P:regulation of DNA-templated transcription"/>
    <property type="evidence" value="ECO:0007669"/>
    <property type="project" value="InterPro"/>
</dbReference>
<evidence type="ECO:0000256" key="2">
    <source>
        <dbReference type="ARBA" id="ARBA00023015"/>
    </source>
</evidence>
<feature type="domain" description="Response regulatory" evidence="8">
    <location>
        <begin position="26"/>
        <end position="141"/>
    </location>
</feature>
<dbReference type="Gene3D" id="1.10.10.10">
    <property type="entry name" value="Winged helix-like DNA-binding domain superfamily/Winged helix DNA-binding domain"/>
    <property type="match status" value="1"/>
</dbReference>
<feature type="region of interest" description="Disordered" evidence="6">
    <location>
        <begin position="1"/>
        <end position="20"/>
    </location>
</feature>
<dbReference type="AlphaFoldDB" id="A0A2A9CVR1"/>
<dbReference type="PROSITE" id="PS50043">
    <property type="entry name" value="HTH_LUXR_2"/>
    <property type="match status" value="1"/>
</dbReference>
<keyword evidence="3" id="KW-0238">DNA-binding</keyword>
<dbReference type="PROSITE" id="PS00622">
    <property type="entry name" value="HTH_LUXR_1"/>
    <property type="match status" value="1"/>
</dbReference>
<dbReference type="GO" id="GO:0000160">
    <property type="term" value="P:phosphorelay signal transduction system"/>
    <property type="evidence" value="ECO:0007669"/>
    <property type="project" value="InterPro"/>
</dbReference>
<dbReference type="Pfam" id="PF00072">
    <property type="entry name" value="Response_reg"/>
    <property type="match status" value="1"/>
</dbReference>
<dbReference type="PANTHER" id="PTHR43214:SF24">
    <property type="entry name" value="TRANSCRIPTIONAL REGULATORY PROTEIN NARL-RELATED"/>
    <property type="match status" value="1"/>
</dbReference>
<evidence type="ECO:0000313" key="9">
    <source>
        <dbReference type="EMBL" id="PFG18504.1"/>
    </source>
</evidence>
<dbReference type="InterPro" id="IPR011006">
    <property type="entry name" value="CheY-like_superfamily"/>
</dbReference>
<dbReference type="PRINTS" id="PR00038">
    <property type="entry name" value="HTHLUXR"/>
</dbReference>
<dbReference type="EMBL" id="PDJD01000001">
    <property type="protein sequence ID" value="PFG18504.1"/>
    <property type="molecule type" value="Genomic_DNA"/>
</dbReference>
<dbReference type="SMART" id="SM00421">
    <property type="entry name" value="HTH_LUXR"/>
    <property type="match status" value="1"/>
</dbReference>
<keyword evidence="1 5" id="KW-0597">Phosphoprotein</keyword>
<dbReference type="GO" id="GO:0003677">
    <property type="term" value="F:DNA binding"/>
    <property type="evidence" value="ECO:0007669"/>
    <property type="project" value="UniProtKB-KW"/>
</dbReference>
<dbReference type="InterPro" id="IPR000792">
    <property type="entry name" value="Tscrpt_reg_LuxR_C"/>
</dbReference>
<gene>
    <name evidence="9" type="ORF">ATL40_0040</name>
</gene>
<dbReference type="InterPro" id="IPR001789">
    <property type="entry name" value="Sig_transdc_resp-reg_receiver"/>
</dbReference>
<feature type="domain" description="HTH luxR-type" evidence="7">
    <location>
        <begin position="170"/>
        <end position="235"/>
    </location>
</feature>
<dbReference type="Gene3D" id="3.40.50.2300">
    <property type="match status" value="1"/>
</dbReference>
<feature type="modified residue" description="4-aspartylphosphate" evidence="5">
    <location>
        <position position="76"/>
    </location>
</feature>
<dbReference type="PROSITE" id="PS50110">
    <property type="entry name" value="RESPONSE_REGULATORY"/>
    <property type="match status" value="1"/>
</dbReference>
<dbReference type="InterPro" id="IPR039420">
    <property type="entry name" value="WalR-like"/>
</dbReference>
<name>A0A2A9CVR1_9MICO</name>
<dbReference type="SMART" id="SM00448">
    <property type="entry name" value="REC"/>
    <property type="match status" value="1"/>
</dbReference>
<evidence type="ECO:0000256" key="1">
    <source>
        <dbReference type="ARBA" id="ARBA00022553"/>
    </source>
</evidence>
<organism evidence="9 10">
    <name type="scientific">Serinibacter salmoneus</name>
    <dbReference type="NCBI Taxonomy" id="556530"/>
    <lineage>
        <taxon>Bacteria</taxon>
        <taxon>Bacillati</taxon>
        <taxon>Actinomycetota</taxon>
        <taxon>Actinomycetes</taxon>
        <taxon>Micrococcales</taxon>
        <taxon>Beutenbergiaceae</taxon>
        <taxon>Serinibacter</taxon>
    </lineage>
</organism>
<evidence type="ECO:0000256" key="3">
    <source>
        <dbReference type="ARBA" id="ARBA00023125"/>
    </source>
</evidence>
<evidence type="ECO:0000313" key="10">
    <source>
        <dbReference type="Proteomes" id="UP000224915"/>
    </source>
</evidence>
<dbReference type="Proteomes" id="UP000224915">
    <property type="component" value="Unassembled WGS sequence"/>
</dbReference>
<dbReference type="PANTHER" id="PTHR43214">
    <property type="entry name" value="TWO-COMPONENT RESPONSE REGULATOR"/>
    <property type="match status" value="1"/>
</dbReference>
<keyword evidence="2" id="KW-0805">Transcription regulation</keyword>
<dbReference type="Pfam" id="PF00196">
    <property type="entry name" value="GerE"/>
    <property type="match status" value="1"/>
</dbReference>
<dbReference type="InterPro" id="IPR016032">
    <property type="entry name" value="Sig_transdc_resp-reg_C-effctor"/>
</dbReference>
<dbReference type="InterPro" id="IPR036388">
    <property type="entry name" value="WH-like_DNA-bd_sf"/>
</dbReference>
<evidence type="ECO:0000256" key="5">
    <source>
        <dbReference type="PROSITE-ProRule" id="PRU00169"/>
    </source>
</evidence>
<dbReference type="OrthoDB" id="9808843at2"/>
<dbReference type="CDD" id="cd17535">
    <property type="entry name" value="REC_NarL-like"/>
    <property type="match status" value="1"/>
</dbReference>
<evidence type="ECO:0000259" key="7">
    <source>
        <dbReference type="PROSITE" id="PS50043"/>
    </source>
</evidence>
<keyword evidence="4" id="KW-0804">Transcription</keyword>
<dbReference type="SUPFAM" id="SSF52172">
    <property type="entry name" value="CheY-like"/>
    <property type="match status" value="1"/>
</dbReference>
<dbReference type="InterPro" id="IPR058245">
    <property type="entry name" value="NreC/VraR/RcsB-like_REC"/>
</dbReference>
<dbReference type="RefSeq" id="WP_098467762.1">
    <property type="nucleotide sequence ID" value="NZ_PDJD01000001.1"/>
</dbReference>
<reference evidence="9 10" key="1">
    <citation type="submission" date="2017-10" db="EMBL/GenBank/DDBJ databases">
        <title>Sequencing the genomes of 1000 actinobacteria strains.</title>
        <authorList>
            <person name="Klenk H.-P."/>
        </authorList>
    </citation>
    <scope>NUCLEOTIDE SEQUENCE [LARGE SCALE GENOMIC DNA]</scope>
    <source>
        <strain evidence="9 10">DSM 21801</strain>
    </source>
</reference>
<proteinExistence type="predicted"/>
<comment type="caution">
    <text evidence="9">The sequence shown here is derived from an EMBL/GenBank/DDBJ whole genome shotgun (WGS) entry which is preliminary data.</text>
</comment>
<evidence type="ECO:0000259" key="8">
    <source>
        <dbReference type="PROSITE" id="PS50110"/>
    </source>
</evidence>
<keyword evidence="10" id="KW-1185">Reference proteome</keyword>
<evidence type="ECO:0000256" key="6">
    <source>
        <dbReference type="SAM" id="MobiDB-lite"/>
    </source>
</evidence>
<accession>A0A2A9CVR1</accession>
<sequence>MSEGVTGSGGDAATAQPGAHEPRVVRVGIVDDDTMVRSLLRTIVTARGMEVVGEADDGDGAVDLVQRHHPDVLLMDLRMARMSGVEATRAVRALPSAPGVVALTSFDTPATIRDAVAAGVQGFLAKDVGPDELESALRQVAAGEGALSPRAARVVLEQARSEDEGARRRASARLAALSERERDVAERVTRGLSNPEIARELFLSESTVKTHLNAALTKSGAANRVQLAVLVTEGSWLT</sequence>
<evidence type="ECO:0000256" key="4">
    <source>
        <dbReference type="ARBA" id="ARBA00023163"/>
    </source>
</evidence>
<dbReference type="CDD" id="cd06170">
    <property type="entry name" value="LuxR_C_like"/>
    <property type="match status" value="1"/>
</dbReference>
<protein>
    <submittedName>
        <fullName evidence="9">LuxR family two component transcriptional regulator</fullName>
    </submittedName>
</protein>
<feature type="compositionally biased region" description="Gly residues" evidence="6">
    <location>
        <begin position="1"/>
        <end position="10"/>
    </location>
</feature>